<dbReference type="KEGG" id="cpra:CPter91_2204"/>
<evidence type="ECO:0000313" key="7">
    <source>
        <dbReference type="EMBL" id="AMP04570.1"/>
    </source>
</evidence>
<dbReference type="PATRIC" id="fig|279113.9.peg.2188"/>
<dbReference type="Pfam" id="PF01874">
    <property type="entry name" value="CitG"/>
    <property type="match status" value="1"/>
</dbReference>
<evidence type="ECO:0000313" key="8">
    <source>
        <dbReference type="Proteomes" id="UP000074561"/>
    </source>
</evidence>
<keyword evidence="4" id="KW-0547">Nucleotide-binding</keyword>
<dbReference type="AlphaFoldDB" id="A0A127Q3A9"/>
<evidence type="ECO:0000256" key="5">
    <source>
        <dbReference type="ARBA" id="ARBA00022840"/>
    </source>
</evidence>
<protein>
    <recommendedName>
        <fullName evidence="2">triphosphoribosyl-dephospho-CoA synthase</fullName>
        <ecNumber evidence="2">2.4.2.52</ecNumber>
    </recommendedName>
</protein>
<accession>A0A127Q3A9</accession>
<dbReference type="EMBL" id="CP013234">
    <property type="protein sequence ID" value="AMP04570.1"/>
    <property type="molecule type" value="Genomic_DNA"/>
</dbReference>
<keyword evidence="5" id="KW-0067">ATP-binding</keyword>
<dbReference type="InterPro" id="IPR002736">
    <property type="entry name" value="CitG"/>
</dbReference>
<evidence type="ECO:0000256" key="1">
    <source>
        <dbReference type="ARBA" id="ARBA00001210"/>
    </source>
</evidence>
<dbReference type="PANTHER" id="PTHR30201">
    <property type="entry name" value="TRIPHOSPHORIBOSYL-DEPHOSPHO-COA SYNTHASE"/>
    <property type="match status" value="1"/>
</dbReference>
<name>A0A127Q3A9_9BURK</name>
<reference evidence="7 8" key="1">
    <citation type="submission" date="2015-11" db="EMBL/GenBank/DDBJ databases">
        <title>Exploring the genomic traits of fungus-feeding bacterial genus Collimonas.</title>
        <authorList>
            <person name="Song C."/>
            <person name="Schmidt R."/>
            <person name="de Jager V."/>
            <person name="Krzyzanowska D."/>
            <person name="Jongedijk E."/>
            <person name="Cankar K."/>
            <person name="Beekwilder J."/>
            <person name="van Veen A."/>
            <person name="de Boer W."/>
            <person name="van Veen J.A."/>
            <person name="Garbeva P."/>
        </authorList>
    </citation>
    <scope>NUCLEOTIDE SEQUENCE [LARGE SCALE GENOMIC DNA]</scope>
    <source>
        <strain evidence="7 8">Ter91</strain>
    </source>
</reference>
<dbReference type="GO" id="GO:0046917">
    <property type="term" value="F:triphosphoribosyl-dephospho-CoA synthase activity"/>
    <property type="evidence" value="ECO:0007669"/>
    <property type="project" value="UniProtKB-EC"/>
</dbReference>
<feature type="compositionally biased region" description="Low complexity" evidence="6">
    <location>
        <begin position="1"/>
        <end position="12"/>
    </location>
</feature>
<keyword evidence="3" id="KW-0808">Transferase</keyword>
<comment type="catalytic activity">
    <reaction evidence="1">
        <text>3'-dephospho-CoA + ATP = 2'-(5''-triphospho-alpha-D-ribosyl)-3'-dephospho-CoA + adenine</text>
        <dbReference type="Rhea" id="RHEA:15117"/>
        <dbReference type="ChEBI" id="CHEBI:16708"/>
        <dbReference type="ChEBI" id="CHEBI:30616"/>
        <dbReference type="ChEBI" id="CHEBI:57328"/>
        <dbReference type="ChEBI" id="CHEBI:61378"/>
        <dbReference type="EC" id="2.4.2.52"/>
    </reaction>
</comment>
<proteinExistence type="predicted"/>
<dbReference type="InterPro" id="IPR017555">
    <property type="entry name" value="TriPribosyl-deP-CoA_syn"/>
</dbReference>
<feature type="region of interest" description="Disordered" evidence="6">
    <location>
        <begin position="1"/>
        <end position="28"/>
    </location>
</feature>
<sequence length="314" mass="33735">MTAVAAAQQPQASPLLRRQNPAQQGQGLGKRQQRAFCLQVARLALRSLYRELQLYPKPGLVSLVDNGSHSDMDAATFMRSLFSLRHFFREVTQAGMAGKEFAVLRQLGIAAEQRMLRATAGVNTHRGAIFCLGMLCAAAGYCHGRGMSLAPATLRATLLIQWGDALTRHMQERAPDGNAAGLSHGRLAAQKYAVSGASEEAALGFPSLFEIALPRFLLTLSAARGYDAAAIDALFALMANLNDTNLYHRGGPAAAAKVKTLARGFLEMGGSAINDWREQAISCHKVFIRDKLSPGGAADLLAATYLLHGLSYLR</sequence>
<dbReference type="STRING" id="279113.CPter91_2204"/>
<dbReference type="EC" id="2.4.2.52" evidence="2"/>
<dbReference type="RefSeq" id="WP_061939883.1">
    <property type="nucleotide sequence ID" value="NZ_CP013234.1"/>
</dbReference>
<evidence type="ECO:0000256" key="4">
    <source>
        <dbReference type="ARBA" id="ARBA00022741"/>
    </source>
</evidence>
<dbReference type="Proteomes" id="UP000074561">
    <property type="component" value="Chromosome"/>
</dbReference>
<gene>
    <name evidence="7" type="primary">mdcB</name>
    <name evidence="7" type="ORF">CPter91_2204</name>
</gene>
<organism evidence="7 8">
    <name type="scientific">Collimonas pratensis</name>
    <dbReference type="NCBI Taxonomy" id="279113"/>
    <lineage>
        <taxon>Bacteria</taxon>
        <taxon>Pseudomonadati</taxon>
        <taxon>Pseudomonadota</taxon>
        <taxon>Betaproteobacteria</taxon>
        <taxon>Burkholderiales</taxon>
        <taxon>Oxalobacteraceae</taxon>
        <taxon>Collimonas</taxon>
    </lineage>
</organism>
<dbReference type="GO" id="GO:0005524">
    <property type="term" value="F:ATP binding"/>
    <property type="evidence" value="ECO:0007669"/>
    <property type="project" value="UniProtKB-KW"/>
</dbReference>
<evidence type="ECO:0000256" key="6">
    <source>
        <dbReference type="SAM" id="MobiDB-lite"/>
    </source>
</evidence>
<dbReference type="Gene3D" id="1.10.4200.10">
    <property type="entry name" value="Triphosphoribosyl-dephospho-CoA protein"/>
    <property type="match status" value="1"/>
</dbReference>
<dbReference type="OrthoDB" id="114886at2"/>
<dbReference type="NCBIfam" id="TIGR03132">
    <property type="entry name" value="malonate_mdcB"/>
    <property type="match status" value="1"/>
</dbReference>
<evidence type="ECO:0000256" key="3">
    <source>
        <dbReference type="ARBA" id="ARBA00022679"/>
    </source>
</evidence>
<evidence type="ECO:0000256" key="2">
    <source>
        <dbReference type="ARBA" id="ARBA00012074"/>
    </source>
</evidence>
<dbReference type="GO" id="GO:0051191">
    <property type="term" value="P:prosthetic group biosynthetic process"/>
    <property type="evidence" value="ECO:0007669"/>
    <property type="project" value="TreeGrafter"/>
</dbReference>
<dbReference type="PANTHER" id="PTHR30201:SF2">
    <property type="entry name" value="2-(5''-TRIPHOSPHORIBOSYL)-3'-DEPHOSPHOCOENZYME-A SYNTHASE"/>
    <property type="match status" value="1"/>
</dbReference>